<sequence>MPNDPRSEPLSTRDLTLMRQIVIGIVPEAERLTHLSVGRPPGAESAALQFLEDIVSQSTPKDSSHKRHAHLAMGLYTFAALDHMRAFVPLLKTKRHIMPLATLTRGSVEALGKANYLLDANSASDLLRRHVSLATLELGNSVKHSEFAYHDGTKVDGKAYLEGVKDLVVQLGLSKPDQVNVTGLTSDLLNESSPGSPGRTFYSQLSGVAHGETAAVSMFIASDLNEGLRFVHKRDVLLPYAGMLFATCRLVLDKMIDHFGVEQEYCNGWRGVTERAEPWIKELRDSDPNL</sequence>
<reference evidence="2" key="1">
    <citation type="journal article" date="2019" name="Int. J. Syst. Evol. Microbiol.">
        <title>The Global Catalogue of Microorganisms (GCM) 10K type strain sequencing project: providing services to taxonomists for standard genome sequencing and annotation.</title>
        <authorList>
            <consortium name="The Broad Institute Genomics Platform"/>
            <consortium name="The Broad Institute Genome Sequencing Center for Infectious Disease"/>
            <person name="Wu L."/>
            <person name="Ma J."/>
        </authorList>
    </citation>
    <scope>NUCLEOTIDE SEQUENCE [LARGE SCALE GENOMIC DNA]</scope>
    <source>
        <strain evidence="2">CGMCC 1.10698</strain>
    </source>
</reference>
<evidence type="ECO:0000313" key="1">
    <source>
        <dbReference type="EMBL" id="MFC4265911.1"/>
    </source>
</evidence>
<dbReference type="RefSeq" id="WP_230068782.1">
    <property type="nucleotide sequence ID" value="NZ_BAABLL010000016.1"/>
</dbReference>
<organism evidence="1 2">
    <name type="scientific">Arthrobacter cryoconiti</name>
    <dbReference type="NCBI Taxonomy" id="748907"/>
    <lineage>
        <taxon>Bacteria</taxon>
        <taxon>Bacillati</taxon>
        <taxon>Actinomycetota</taxon>
        <taxon>Actinomycetes</taxon>
        <taxon>Micrococcales</taxon>
        <taxon>Micrococcaceae</taxon>
        <taxon>Arthrobacter</taxon>
    </lineage>
</organism>
<protein>
    <submittedName>
        <fullName evidence="1">Uncharacterized protein</fullName>
    </submittedName>
</protein>
<name>A0ABV8R0B2_9MICC</name>
<proteinExistence type="predicted"/>
<keyword evidence="2" id="KW-1185">Reference proteome</keyword>
<dbReference type="EMBL" id="JBHSCQ010000013">
    <property type="protein sequence ID" value="MFC4265911.1"/>
    <property type="molecule type" value="Genomic_DNA"/>
</dbReference>
<dbReference type="Proteomes" id="UP001595773">
    <property type="component" value="Unassembled WGS sequence"/>
</dbReference>
<evidence type="ECO:0000313" key="2">
    <source>
        <dbReference type="Proteomes" id="UP001595773"/>
    </source>
</evidence>
<comment type="caution">
    <text evidence="1">The sequence shown here is derived from an EMBL/GenBank/DDBJ whole genome shotgun (WGS) entry which is preliminary data.</text>
</comment>
<gene>
    <name evidence="1" type="ORF">ACFOW9_09905</name>
</gene>
<accession>A0ABV8R0B2</accession>